<gene>
    <name evidence="4" type="ORF">RM423_24745</name>
</gene>
<evidence type="ECO:0000259" key="3">
    <source>
        <dbReference type="Pfam" id="PF02371"/>
    </source>
</evidence>
<organism evidence="4 5">
    <name type="scientific">Jatrophihabitans lederbergiae</name>
    <dbReference type="NCBI Taxonomy" id="3075547"/>
    <lineage>
        <taxon>Bacteria</taxon>
        <taxon>Bacillati</taxon>
        <taxon>Actinomycetota</taxon>
        <taxon>Actinomycetes</taxon>
        <taxon>Jatrophihabitantales</taxon>
        <taxon>Jatrophihabitantaceae</taxon>
        <taxon>Jatrophihabitans</taxon>
    </lineage>
</organism>
<dbReference type="Pfam" id="PF02371">
    <property type="entry name" value="Transposase_20"/>
    <property type="match status" value="1"/>
</dbReference>
<keyword evidence="5" id="KW-1185">Reference proteome</keyword>
<feature type="coiled-coil region" evidence="1">
    <location>
        <begin position="202"/>
        <end position="229"/>
    </location>
</feature>
<evidence type="ECO:0000256" key="1">
    <source>
        <dbReference type="SAM" id="Coils"/>
    </source>
</evidence>
<dbReference type="InterPro" id="IPR003346">
    <property type="entry name" value="Transposase_20"/>
</dbReference>
<dbReference type="Pfam" id="PF01548">
    <property type="entry name" value="DEDD_Tnp_IS110"/>
    <property type="match status" value="1"/>
</dbReference>
<keyword evidence="1" id="KW-0175">Coiled coil</keyword>
<evidence type="ECO:0000313" key="4">
    <source>
        <dbReference type="EMBL" id="MDT0264561.1"/>
    </source>
</evidence>
<comment type="caution">
    <text evidence="4">The sequence shown here is derived from an EMBL/GenBank/DDBJ whole genome shotgun (WGS) entry which is preliminary data.</text>
</comment>
<dbReference type="EMBL" id="JAVREH010000163">
    <property type="protein sequence ID" value="MDT0264561.1"/>
    <property type="molecule type" value="Genomic_DNA"/>
</dbReference>
<evidence type="ECO:0000313" key="5">
    <source>
        <dbReference type="Proteomes" id="UP001183176"/>
    </source>
</evidence>
<reference evidence="5" key="1">
    <citation type="submission" date="2023-07" db="EMBL/GenBank/DDBJ databases">
        <title>30 novel species of actinomycetes from the DSMZ collection.</title>
        <authorList>
            <person name="Nouioui I."/>
        </authorList>
    </citation>
    <scope>NUCLEOTIDE SEQUENCE [LARGE SCALE GENOMIC DNA]</scope>
    <source>
        <strain evidence="5">DSM 44399</strain>
    </source>
</reference>
<accession>A0ABU2JIH2</accession>
<proteinExistence type="predicted"/>
<evidence type="ECO:0000259" key="2">
    <source>
        <dbReference type="Pfam" id="PF01548"/>
    </source>
</evidence>
<feature type="domain" description="Transposase IS110-like N-terminal" evidence="2">
    <location>
        <begin position="17"/>
        <end position="169"/>
    </location>
</feature>
<protein>
    <submittedName>
        <fullName evidence="4">IS110 family transposase</fullName>
    </submittedName>
</protein>
<dbReference type="PANTHER" id="PTHR33055:SF16">
    <property type="entry name" value="TRANSPOSASE FOR INSERTION SEQUENCE ELEMENT IS1547"/>
    <property type="match status" value="1"/>
</dbReference>
<dbReference type="InterPro" id="IPR002525">
    <property type="entry name" value="Transp_IS110-like_N"/>
</dbReference>
<dbReference type="PANTHER" id="PTHR33055">
    <property type="entry name" value="TRANSPOSASE FOR INSERTION SEQUENCE ELEMENT IS1111A"/>
    <property type="match status" value="1"/>
</dbReference>
<dbReference type="InterPro" id="IPR047650">
    <property type="entry name" value="Transpos_IS110"/>
</dbReference>
<dbReference type="Proteomes" id="UP001183176">
    <property type="component" value="Unassembled WGS sequence"/>
</dbReference>
<feature type="domain" description="Transposase IS116/IS110/IS902 C-terminal" evidence="3">
    <location>
        <begin position="233"/>
        <end position="316"/>
    </location>
</feature>
<name>A0ABU2JIH2_9ACTN</name>
<dbReference type="NCBIfam" id="NF033542">
    <property type="entry name" value="transpos_IS110"/>
    <property type="match status" value="1"/>
</dbReference>
<dbReference type="RefSeq" id="WP_311425694.1">
    <property type="nucleotide sequence ID" value="NZ_JAVREH010000163.1"/>
</dbReference>
<sequence>MSAAPEQVIARHGVVIAVDPHKASWTAVVVTADLAAAAAIRVEVNRAGYRQLRRFAAAWPDARWAIEGAVGLGAPLAQRLREDQIAVIDVPAKLARRVRLLSTGHGRKSDQADALSVGIAAWSAQTLRAVQIDDAIAALRAVTEHRDDMVRARTQLINRLHAVMVKLVPSGLARGLSAEAAAEALRRVRPRDSLGRTLRTIAADLVTELRRLDRRIAEATQTLRDAVTASGTTLTALLGIGDVVAAKMLARTGPVGRFASSAAFASYCGVAPIEVSSGDVVRHRLSRAGDRQLNYALHVMALSQIRYDSPGRSYYQRKRAAGKNHKEAMRCLKRRLTDVVYRTMTNDSVSSPSPAA</sequence>